<protein>
    <recommendedName>
        <fullName evidence="7">Zn(2)-C6 fungal-type domain-containing protein</fullName>
    </recommendedName>
</protein>
<feature type="region of interest" description="Disordered" evidence="6">
    <location>
        <begin position="327"/>
        <end position="365"/>
    </location>
</feature>
<reference evidence="8" key="1">
    <citation type="submission" date="2021-03" db="EMBL/GenBank/DDBJ databases">
        <authorList>
            <person name="Tagirdzhanova G."/>
        </authorList>
    </citation>
    <scope>NUCLEOTIDE SEQUENCE</scope>
</reference>
<accession>A0A8H3II82</accession>
<evidence type="ECO:0000256" key="3">
    <source>
        <dbReference type="ARBA" id="ARBA00023125"/>
    </source>
</evidence>
<dbReference type="Pfam" id="PF00172">
    <property type="entry name" value="Zn_clus"/>
    <property type="match status" value="1"/>
</dbReference>
<keyword evidence="4" id="KW-0804">Transcription</keyword>
<dbReference type="SUPFAM" id="SSF57701">
    <property type="entry name" value="Zn2/Cys6 DNA-binding domain"/>
    <property type="match status" value="1"/>
</dbReference>
<evidence type="ECO:0000259" key="7">
    <source>
        <dbReference type="PROSITE" id="PS50048"/>
    </source>
</evidence>
<dbReference type="GO" id="GO:0045122">
    <property type="term" value="P:aflatoxin biosynthetic process"/>
    <property type="evidence" value="ECO:0007669"/>
    <property type="project" value="InterPro"/>
</dbReference>
<dbReference type="OrthoDB" id="2328572at2759"/>
<sequence length="433" mass="48162">MSIKSARQSPKLRASCDGCYRAKVKCKATPTGCLRCISQNLECIYSPSMRNQTNRKGDSHTSHSGRNRQNNDHLYRDFRFDNQDHSQTSGSNNYHEDITPKEQANFMNSMLSYNDLDMTMWNTKQQQPLQGQHNLASLTPITHTTLTPDSDFSMISNLNDVQYFLNTTNPAPLITRPQDKLYLENSLTGTIGHDQENFHGSSPAKSDMKSHGSAASDPGSRCRCFTDVLQAIETSRSLSPQSNVGSVMNHNRQAMARVCSLLRCTEEHDTMVGLLVLVLISKILNLCEAIYNAQQETETGEDTPNSMGTATASSTSLSDLQNNILHATRPVSPSSSPSSGLSLNSHADYRNGSSTPTTRSTFGSYEFEQDDEHQLKTQMMLIRLVKLKSLLNRFNEAQWTGGKSMMEVSSTMRGVLIEKVEAVMDCMQMSVKL</sequence>
<evidence type="ECO:0000313" key="9">
    <source>
        <dbReference type="Proteomes" id="UP000664169"/>
    </source>
</evidence>
<dbReference type="PRINTS" id="PR00755">
    <property type="entry name" value="AFLATOXINBRP"/>
</dbReference>
<dbReference type="InterPro" id="IPR001138">
    <property type="entry name" value="Zn2Cys6_DnaBD"/>
</dbReference>
<dbReference type="GO" id="GO:0005634">
    <property type="term" value="C:nucleus"/>
    <property type="evidence" value="ECO:0007669"/>
    <property type="project" value="InterPro"/>
</dbReference>
<evidence type="ECO:0000256" key="1">
    <source>
        <dbReference type="ARBA" id="ARBA00022723"/>
    </source>
</evidence>
<evidence type="ECO:0000256" key="4">
    <source>
        <dbReference type="ARBA" id="ARBA00023163"/>
    </source>
</evidence>
<gene>
    <name evidence="8" type="ORF">GOMPHAMPRED_001043</name>
</gene>
<dbReference type="InterPro" id="IPR036864">
    <property type="entry name" value="Zn2-C6_fun-type_DNA-bd_sf"/>
</dbReference>
<dbReference type="PROSITE" id="PS50048">
    <property type="entry name" value="ZN2_CY6_FUNGAL_2"/>
    <property type="match status" value="1"/>
</dbReference>
<feature type="region of interest" description="Disordered" evidence="6">
    <location>
        <begin position="193"/>
        <end position="217"/>
    </location>
</feature>
<dbReference type="SMART" id="SM00066">
    <property type="entry name" value="GAL4"/>
    <property type="match status" value="1"/>
</dbReference>
<feature type="region of interest" description="Disordered" evidence="6">
    <location>
        <begin position="49"/>
        <end position="73"/>
    </location>
</feature>
<dbReference type="GO" id="GO:0003677">
    <property type="term" value="F:DNA binding"/>
    <property type="evidence" value="ECO:0007669"/>
    <property type="project" value="UniProtKB-KW"/>
</dbReference>
<feature type="compositionally biased region" description="Polar residues" evidence="6">
    <location>
        <begin position="351"/>
        <end position="363"/>
    </location>
</feature>
<dbReference type="Proteomes" id="UP000664169">
    <property type="component" value="Unassembled WGS sequence"/>
</dbReference>
<keyword evidence="1" id="KW-0479">Metal-binding</keyword>
<dbReference type="GO" id="GO:0000981">
    <property type="term" value="F:DNA-binding transcription factor activity, RNA polymerase II-specific"/>
    <property type="evidence" value="ECO:0007669"/>
    <property type="project" value="InterPro"/>
</dbReference>
<feature type="domain" description="Zn(2)-C6 fungal-type" evidence="7">
    <location>
        <begin position="15"/>
        <end position="45"/>
    </location>
</feature>
<dbReference type="CDD" id="cd00067">
    <property type="entry name" value="GAL4"/>
    <property type="match status" value="1"/>
</dbReference>
<evidence type="ECO:0000313" key="8">
    <source>
        <dbReference type="EMBL" id="CAF9916550.1"/>
    </source>
</evidence>
<dbReference type="Pfam" id="PF08493">
    <property type="entry name" value="AflR"/>
    <property type="match status" value="1"/>
</dbReference>
<evidence type="ECO:0000256" key="2">
    <source>
        <dbReference type="ARBA" id="ARBA00023015"/>
    </source>
</evidence>
<dbReference type="InterPro" id="IPR013700">
    <property type="entry name" value="AflR"/>
</dbReference>
<comment type="caution">
    <text evidence="8">The sequence shown here is derived from an EMBL/GenBank/DDBJ whole genome shotgun (WGS) entry which is preliminary data.</text>
</comment>
<dbReference type="GO" id="GO:0008270">
    <property type="term" value="F:zinc ion binding"/>
    <property type="evidence" value="ECO:0007669"/>
    <property type="project" value="InterPro"/>
</dbReference>
<name>A0A8H3II82_9LECA</name>
<evidence type="ECO:0000256" key="5">
    <source>
        <dbReference type="ARBA" id="ARBA00023242"/>
    </source>
</evidence>
<dbReference type="AlphaFoldDB" id="A0A8H3II82"/>
<feature type="compositionally biased region" description="Low complexity" evidence="6">
    <location>
        <begin position="332"/>
        <end position="345"/>
    </location>
</feature>
<proteinExistence type="predicted"/>
<keyword evidence="5" id="KW-0539">Nucleus</keyword>
<dbReference type="EMBL" id="CAJPDQ010000011">
    <property type="protein sequence ID" value="CAF9916550.1"/>
    <property type="molecule type" value="Genomic_DNA"/>
</dbReference>
<keyword evidence="9" id="KW-1185">Reference proteome</keyword>
<keyword evidence="2" id="KW-0805">Transcription regulation</keyword>
<dbReference type="Gene3D" id="4.10.240.10">
    <property type="entry name" value="Zn(2)-C6 fungal-type DNA-binding domain"/>
    <property type="match status" value="1"/>
</dbReference>
<organism evidence="8 9">
    <name type="scientific">Gomphillus americanus</name>
    <dbReference type="NCBI Taxonomy" id="1940652"/>
    <lineage>
        <taxon>Eukaryota</taxon>
        <taxon>Fungi</taxon>
        <taxon>Dikarya</taxon>
        <taxon>Ascomycota</taxon>
        <taxon>Pezizomycotina</taxon>
        <taxon>Lecanoromycetes</taxon>
        <taxon>OSLEUM clade</taxon>
        <taxon>Ostropomycetidae</taxon>
        <taxon>Ostropales</taxon>
        <taxon>Graphidaceae</taxon>
        <taxon>Gomphilloideae</taxon>
        <taxon>Gomphillus</taxon>
    </lineage>
</organism>
<keyword evidence="3" id="KW-0238">DNA-binding</keyword>
<evidence type="ECO:0000256" key="6">
    <source>
        <dbReference type="SAM" id="MobiDB-lite"/>
    </source>
</evidence>